<reference evidence="2 3" key="1">
    <citation type="submission" date="2019-04" db="EMBL/GenBank/DDBJ databases">
        <title>High contiguity whole genome sequence and gene annotation resource for two Venturia nashicola isolates.</title>
        <authorList>
            <person name="Prokchorchik M."/>
            <person name="Won K."/>
            <person name="Lee Y."/>
            <person name="Choi E.D."/>
            <person name="Segonzac C."/>
            <person name="Sohn K.H."/>
        </authorList>
    </citation>
    <scope>NUCLEOTIDE SEQUENCE [LARGE SCALE GENOMIC DNA]</scope>
    <source>
        <strain evidence="2 3">PRI2</strain>
    </source>
</reference>
<feature type="chain" id="PRO_5021209519" evidence="1">
    <location>
        <begin position="16"/>
        <end position="169"/>
    </location>
</feature>
<feature type="signal peptide" evidence="1">
    <location>
        <begin position="1"/>
        <end position="15"/>
    </location>
</feature>
<sequence>MLFLSYTLFATLAIAMPHPLQSRAGGPIAKPIPSNCSITNPMLCTSAAACPPISQKPFRPTNATLASGGPRIYAYYLQPETVKGSSADQLFQKCLETCYGYGTTGSCKSVYQAYNYPAPPMYGGKGGNPTTACLMFNRTMTLADFEGVPDNDTGKWTDSRAGGISCPAA</sequence>
<organism evidence="2 3">
    <name type="scientific">Venturia nashicola</name>
    <dbReference type="NCBI Taxonomy" id="86259"/>
    <lineage>
        <taxon>Eukaryota</taxon>
        <taxon>Fungi</taxon>
        <taxon>Dikarya</taxon>
        <taxon>Ascomycota</taxon>
        <taxon>Pezizomycotina</taxon>
        <taxon>Dothideomycetes</taxon>
        <taxon>Pleosporomycetidae</taxon>
        <taxon>Venturiales</taxon>
        <taxon>Venturiaceae</taxon>
        <taxon>Venturia</taxon>
    </lineage>
</organism>
<dbReference type="OrthoDB" id="3938895at2759"/>
<dbReference type="Proteomes" id="UP000298493">
    <property type="component" value="Unassembled WGS sequence"/>
</dbReference>
<dbReference type="STRING" id="86259.A0A4Z1P460"/>
<comment type="caution">
    <text evidence="2">The sequence shown here is derived from an EMBL/GenBank/DDBJ whole genome shotgun (WGS) entry which is preliminary data.</text>
</comment>
<name>A0A4Z1P460_9PEZI</name>
<evidence type="ECO:0000256" key="1">
    <source>
        <dbReference type="SAM" id="SignalP"/>
    </source>
</evidence>
<keyword evidence="3" id="KW-1185">Reference proteome</keyword>
<keyword evidence="1" id="KW-0732">Signal</keyword>
<gene>
    <name evidence="2" type="ORF">E6O75_ATG03249</name>
</gene>
<accession>A0A4Z1P460</accession>
<dbReference type="EMBL" id="SNSC02000006">
    <property type="protein sequence ID" value="TID23613.1"/>
    <property type="molecule type" value="Genomic_DNA"/>
</dbReference>
<proteinExistence type="predicted"/>
<evidence type="ECO:0000313" key="2">
    <source>
        <dbReference type="EMBL" id="TID23613.1"/>
    </source>
</evidence>
<dbReference type="AlphaFoldDB" id="A0A4Z1P460"/>
<evidence type="ECO:0000313" key="3">
    <source>
        <dbReference type="Proteomes" id="UP000298493"/>
    </source>
</evidence>
<protein>
    <submittedName>
        <fullName evidence="2">Uncharacterized protein</fullName>
    </submittedName>
</protein>